<reference evidence="1" key="1">
    <citation type="submission" date="2020-06" db="EMBL/GenBank/DDBJ databases">
        <title>WGS assembly of Ceratodon purpureus strain R40.</title>
        <authorList>
            <person name="Carey S.B."/>
            <person name="Jenkins J."/>
            <person name="Shu S."/>
            <person name="Lovell J.T."/>
            <person name="Sreedasyam A."/>
            <person name="Maumus F."/>
            <person name="Tiley G.P."/>
            <person name="Fernandez-Pozo N."/>
            <person name="Barry K."/>
            <person name="Chen C."/>
            <person name="Wang M."/>
            <person name="Lipzen A."/>
            <person name="Daum C."/>
            <person name="Saski C.A."/>
            <person name="Payton A.C."/>
            <person name="Mcbreen J.C."/>
            <person name="Conrad R.E."/>
            <person name="Kollar L.M."/>
            <person name="Olsson S."/>
            <person name="Huttunen S."/>
            <person name="Landis J.B."/>
            <person name="Wickett N.J."/>
            <person name="Johnson M.G."/>
            <person name="Rensing S.A."/>
            <person name="Grimwood J."/>
            <person name="Schmutz J."/>
            <person name="Mcdaniel S.F."/>
        </authorList>
    </citation>
    <scope>NUCLEOTIDE SEQUENCE</scope>
    <source>
        <strain evidence="1">R40</strain>
    </source>
</reference>
<dbReference type="AlphaFoldDB" id="A0A8T0J0Z1"/>
<keyword evidence="2" id="KW-1185">Reference proteome</keyword>
<accession>A0A8T0J0Z1</accession>
<sequence length="101" mass="10622">MNMSINFTIVAGPTGKPFGEAKFAIRTSCCRAGVSDSEPPSLQVSTCHAASPLGLPILITAHRHGLFPLIRAGEPCTGIEDLLLSRGLLESGAAEFPRALY</sequence>
<name>A0A8T0J0Z1_CERPU</name>
<protein>
    <submittedName>
        <fullName evidence="1">Uncharacterized protein</fullName>
    </submittedName>
</protein>
<organism evidence="1 2">
    <name type="scientific">Ceratodon purpureus</name>
    <name type="common">Fire moss</name>
    <name type="synonym">Dicranum purpureum</name>
    <dbReference type="NCBI Taxonomy" id="3225"/>
    <lineage>
        <taxon>Eukaryota</taxon>
        <taxon>Viridiplantae</taxon>
        <taxon>Streptophyta</taxon>
        <taxon>Embryophyta</taxon>
        <taxon>Bryophyta</taxon>
        <taxon>Bryophytina</taxon>
        <taxon>Bryopsida</taxon>
        <taxon>Dicranidae</taxon>
        <taxon>Pseudoditrichales</taxon>
        <taxon>Ditrichaceae</taxon>
        <taxon>Ceratodon</taxon>
    </lineage>
</organism>
<proteinExistence type="predicted"/>
<evidence type="ECO:0000313" key="1">
    <source>
        <dbReference type="EMBL" id="KAG0589275.1"/>
    </source>
</evidence>
<evidence type="ECO:0000313" key="2">
    <source>
        <dbReference type="Proteomes" id="UP000822688"/>
    </source>
</evidence>
<dbReference type="Proteomes" id="UP000822688">
    <property type="component" value="Chromosome 1"/>
</dbReference>
<dbReference type="EMBL" id="CM026421">
    <property type="protein sequence ID" value="KAG0589275.1"/>
    <property type="molecule type" value="Genomic_DNA"/>
</dbReference>
<comment type="caution">
    <text evidence="1">The sequence shown here is derived from an EMBL/GenBank/DDBJ whole genome shotgun (WGS) entry which is preliminary data.</text>
</comment>
<gene>
    <name evidence="1" type="ORF">KC19_1G009000</name>
</gene>